<protein>
    <submittedName>
        <fullName evidence="1">Exo84 C domain-containing protein</fullName>
    </submittedName>
</protein>
<evidence type="ECO:0000313" key="1">
    <source>
        <dbReference type="EMBL" id="KAH9785234.1"/>
    </source>
</evidence>
<dbReference type="EMBL" id="CM039172">
    <property type="protein sequence ID" value="KAH9785234.1"/>
    <property type="molecule type" value="Genomic_DNA"/>
</dbReference>
<organism evidence="1 2">
    <name type="scientific">Citrus sinensis</name>
    <name type="common">Sweet orange</name>
    <name type="synonym">Citrus aurantium var. sinensis</name>
    <dbReference type="NCBI Taxonomy" id="2711"/>
    <lineage>
        <taxon>Eukaryota</taxon>
        <taxon>Viridiplantae</taxon>
        <taxon>Streptophyta</taxon>
        <taxon>Embryophyta</taxon>
        <taxon>Tracheophyta</taxon>
        <taxon>Spermatophyta</taxon>
        <taxon>Magnoliopsida</taxon>
        <taxon>eudicotyledons</taxon>
        <taxon>Gunneridae</taxon>
        <taxon>Pentapetalae</taxon>
        <taxon>rosids</taxon>
        <taxon>malvids</taxon>
        <taxon>Sapindales</taxon>
        <taxon>Rutaceae</taxon>
        <taxon>Aurantioideae</taxon>
        <taxon>Citrus</taxon>
    </lineage>
</organism>
<sequence length="799" mass="90378">MEKPSTSSRFRFRDHQNLENSPLSNASSEISSASCDPADETELQSMAAKGINHLCSELLELKAESDEDFHRNIFHNYAAFIRVFEEVEGMKKQLTQLKSQVAFQRRLVKDLVNVYLKALSKESIELVVQESVTAEPSTPSEMEAHISNVSETLDIILAENRIDEAITILELERENVQRLQYDGDSPSDVLARYECAISERKAMVMLQLTLVAENPRVSAAELQKTLVQFCRLGDSHLATQLLLKYYHSRIATGIHSIESSKSFSHGVYIRELVKFVFSMISQAARSFVMLYGETSPSASEFIRWACEEIEVFVSNFNKYVKHISELSGGLSTAVQAVQCAMSFCTLLETQKLELRPFFIKQIRPCMEEVLQIHIEHFKNVITIFSATDAWVLGRYLVSGIVNEARSSMVFGQQPEYCLLTNSGRKFITLFQVTAITAEITHLVSLQMEGSILGGLMDLFEEYVVILERAINSQTNVTDKGGSRINSAESLPQQISILANLSTLEHFFFGSFRGIFRDINQSDSFQQGEFNSCMLFIQEVNDRLRAHFCQQLINRMMSCKAGSEHRPEACIVNVGDHNRLCDVMPSAAFQVLFLELRTVNKLAEENVFELDWLMELLREVVQTLFLWISNNKEMWALTEEDLTRQNSDVYDQKLFVLDIHFLVEIARNGGYFSDNPAILATLKNSAFLSAGLDPKRYVDDEEWATNAATKAIQKLIEIQETKSLLQDELIGTCEEEQHESQNKRASDSSRDDGRISSADEVSIDESEAAVNTQTITLYADSSSVDCFAREGFEEEKWASS</sequence>
<name>A0ACB8MHF6_CITSI</name>
<gene>
    <name evidence="1" type="ORF">KPL71_009897</name>
</gene>
<accession>A0ACB8MHF6</accession>
<proteinExistence type="predicted"/>
<evidence type="ECO:0000313" key="2">
    <source>
        <dbReference type="Proteomes" id="UP000829398"/>
    </source>
</evidence>
<comment type="caution">
    <text evidence="1">The sequence shown here is derived from an EMBL/GenBank/DDBJ whole genome shotgun (WGS) entry which is preliminary data.</text>
</comment>
<dbReference type="Proteomes" id="UP000829398">
    <property type="component" value="Chromosome 3"/>
</dbReference>
<reference evidence="2" key="1">
    <citation type="journal article" date="2023" name="Hortic. Res.">
        <title>A chromosome-level phased genome enabling allele-level studies in sweet orange: a case study on citrus Huanglongbing tolerance.</title>
        <authorList>
            <person name="Wu B."/>
            <person name="Yu Q."/>
            <person name="Deng Z."/>
            <person name="Duan Y."/>
            <person name="Luo F."/>
            <person name="Gmitter F. Jr."/>
        </authorList>
    </citation>
    <scope>NUCLEOTIDE SEQUENCE [LARGE SCALE GENOMIC DNA]</scope>
    <source>
        <strain evidence="2">cv. Valencia</strain>
    </source>
</reference>
<keyword evidence="2" id="KW-1185">Reference proteome</keyword>